<dbReference type="OrthoDB" id="5271495at2759"/>
<keyword evidence="2" id="KW-1185">Reference proteome</keyword>
<dbReference type="InterPro" id="IPR046670">
    <property type="entry name" value="DUF6540"/>
</dbReference>
<sequence>MSYHELSIVVDGRGDDPNHRSHWSFLLSTPGARFGNLFHVQVIDPDHLIYQFERQSDHLIQSHGEGRLLVARIGAWRYRQAEDIISREPAPRNGKDGCQEWILSCVISLEVEEIVPEGTAAWIEPLVGLPSTQLAERVGKRWIPADA</sequence>
<organism evidence="1 2">
    <name type="scientific">Glonium stellatum</name>
    <dbReference type="NCBI Taxonomy" id="574774"/>
    <lineage>
        <taxon>Eukaryota</taxon>
        <taxon>Fungi</taxon>
        <taxon>Dikarya</taxon>
        <taxon>Ascomycota</taxon>
        <taxon>Pezizomycotina</taxon>
        <taxon>Dothideomycetes</taxon>
        <taxon>Pleosporomycetidae</taxon>
        <taxon>Gloniales</taxon>
        <taxon>Gloniaceae</taxon>
        <taxon>Glonium</taxon>
    </lineage>
</organism>
<dbReference type="Pfam" id="PF20174">
    <property type="entry name" value="DUF6540"/>
    <property type="match status" value="1"/>
</dbReference>
<dbReference type="EMBL" id="KV748475">
    <property type="protein sequence ID" value="OCL15195.1"/>
    <property type="molecule type" value="Genomic_DNA"/>
</dbReference>
<dbReference type="Proteomes" id="UP000250140">
    <property type="component" value="Unassembled WGS sequence"/>
</dbReference>
<accession>A0A8E2FED0</accession>
<protein>
    <submittedName>
        <fullName evidence="1">Uncharacterized protein</fullName>
    </submittedName>
</protein>
<gene>
    <name evidence="1" type="ORF">AOQ84DRAFT_329797</name>
</gene>
<proteinExistence type="predicted"/>
<dbReference type="AlphaFoldDB" id="A0A8E2FED0"/>
<reference evidence="1 2" key="1">
    <citation type="journal article" date="2016" name="Nat. Commun.">
        <title>Ectomycorrhizal ecology is imprinted in the genome of the dominant symbiotic fungus Cenococcum geophilum.</title>
        <authorList>
            <consortium name="DOE Joint Genome Institute"/>
            <person name="Peter M."/>
            <person name="Kohler A."/>
            <person name="Ohm R.A."/>
            <person name="Kuo A."/>
            <person name="Krutzmann J."/>
            <person name="Morin E."/>
            <person name="Arend M."/>
            <person name="Barry K.W."/>
            <person name="Binder M."/>
            <person name="Choi C."/>
            <person name="Clum A."/>
            <person name="Copeland A."/>
            <person name="Grisel N."/>
            <person name="Haridas S."/>
            <person name="Kipfer T."/>
            <person name="LaButti K."/>
            <person name="Lindquist E."/>
            <person name="Lipzen A."/>
            <person name="Maire R."/>
            <person name="Meier B."/>
            <person name="Mihaltcheva S."/>
            <person name="Molinier V."/>
            <person name="Murat C."/>
            <person name="Poggeler S."/>
            <person name="Quandt C.A."/>
            <person name="Sperisen C."/>
            <person name="Tritt A."/>
            <person name="Tisserant E."/>
            <person name="Crous P.W."/>
            <person name="Henrissat B."/>
            <person name="Nehls U."/>
            <person name="Egli S."/>
            <person name="Spatafora J.W."/>
            <person name="Grigoriev I.V."/>
            <person name="Martin F.M."/>
        </authorList>
    </citation>
    <scope>NUCLEOTIDE SEQUENCE [LARGE SCALE GENOMIC DNA]</scope>
    <source>
        <strain evidence="1 2">CBS 207.34</strain>
    </source>
</reference>
<evidence type="ECO:0000313" key="1">
    <source>
        <dbReference type="EMBL" id="OCL15195.1"/>
    </source>
</evidence>
<name>A0A8E2FED0_9PEZI</name>
<evidence type="ECO:0000313" key="2">
    <source>
        <dbReference type="Proteomes" id="UP000250140"/>
    </source>
</evidence>